<evidence type="ECO:0000256" key="1">
    <source>
        <dbReference type="SAM" id="MobiDB-lite"/>
    </source>
</evidence>
<name>A0AAE0ARY2_9ROSI</name>
<reference evidence="2" key="1">
    <citation type="journal article" date="2023" name="Plant J.">
        <title>Genome sequences and population genomics provide insights into the demographic history, inbreeding, and mutation load of two 'living fossil' tree species of Dipteronia.</title>
        <authorList>
            <person name="Feng Y."/>
            <person name="Comes H.P."/>
            <person name="Chen J."/>
            <person name="Zhu S."/>
            <person name="Lu R."/>
            <person name="Zhang X."/>
            <person name="Li P."/>
            <person name="Qiu J."/>
            <person name="Olsen K.M."/>
            <person name="Qiu Y."/>
        </authorList>
    </citation>
    <scope>NUCLEOTIDE SEQUENCE</scope>
    <source>
        <strain evidence="2">NBL</strain>
    </source>
</reference>
<gene>
    <name evidence="2" type="ORF">Dsin_010017</name>
</gene>
<dbReference type="AlphaFoldDB" id="A0AAE0ARY2"/>
<feature type="compositionally biased region" description="Polar residues" evidence="1">
    <location>
        <begin position="64"/>
        <end position="97"/>
    </location>
</feature>
<protein>
    <recommendedName>
        <fullName evidence="4">Arabinanase/levansucrase/invertase</fullName>
    </recommendedName>
</protein>
<sequence>MEVAAASGIMAAVNFLHTSPTTKLTVSTTLSTPCPWLSQKPNTLTPCAPSSVPRTNFLSVLSRCSTKPDTDTNNETDQNPTLQHNSNSKTSSNYPSQPNSNEAISSSLSESPPPPPSISRGLVFDLGLTNSWDSAEIGSPVVKRFLSDDEERWYMWYNGSSSENPCSDLVGLGISSNGIHWERGNGPVRSSADVGLVMNCSQDWWAFDTSNIRPGEVVIMSSAKVRASNAVYWLYYTGYSSENVNFSDDDSSEFDLKNPERFHIYNLSGENGSTGKILKSLPGLAISQDGRYWARIEGEHHSGALFDVGSDKDWDSLFISSPQVVFHGNGDLRMFYHSFDVENGEFGIGIARSRDGIKWLKLGKIMGGGIKGSFDEFGVKNPCVVRNKKDGKYVMVYEGVGVDGKTSIGLAMSTDGLKDWRRFQDKAVLETESEDGSWDNKGLGSPCLVQMDGDGGDEWRLYYRGIGNGGRTGIGLAVSEGSDITSLRRWTGFHL</sequence>
<comment type="caution">
    <text evidence="2">The sequence shown here is derived from an EMBL/GenBank/DDBJ whole genome shotgun (WGS) entry which is preliminary data.</text>
</comment>
<dbReference type="Proteomes" id="UP001281410">
    <property type="component" value="Unassembled WGS sequence"/>
</dbReference>
<accession>A0AAE0ARY2</accession>
<evidence type="ECO:0000313" key="2">
    <source>
        <dbReference type="EMBL" id="KAK3222992.1"/>
    </source>
</evidence>
<dbReference type="PANTHER" id="PTHR35279">
    <property type="match status" value="1"/>
</dbReference>
<dbReference type="InterPro" id="IPR023296">
    <property type="entry name" value="Glyco_hydro_beta-prop_sf"/>
</dbReference>
<dbReference type="Gene3D" id="2.115.10.20">
    <property type="entry name" value="Glycosyl hydrolase domain, family 43"/>
    <property type="match status" value="2"/>
</dbReference>
<dbReference type="PANTHER" id="PTHR35279:SF1">
    <property type="entry name" value="ARABINANASE_LEVANSUCRASE_INVERTASE"/>
    <property type="match status" value="1"/>
</dbReference>
<feature type="region of interest" description="Disordered" evidence="1">
    <location>
        <begin position="64"/>
        <end position="118"/>
    </location>
</feature>
<evidence type="ECO:0000313" key="3">
    <source>
        <dbReference type="Proteomes" id="UP001281410"/>
    </source>
</evidence>
<keyword evidence="3" id="KW-1185">Reference proteome</keyword>
<dbReference type="SUPFAM" id="SSF75005">
    <property type="entry name" value="Arabinanase/levansucrase/invertase"/>
    <property type="match status" value="1"/>
</dbReference>
<feature type="compositionally biased region" description="Low complexity" evidence="1">
    <location>
        <begin position="98"/>
        <end position="110"/>
    </location>
</feature>
<organism evidence="2 3">
    <name type="scientific">Dipteronia sinensis</name>
    <dbReference type="NCBI Taxonomy" id="43782"/>
    <lineage>
        <taxon>Eukaryota</taxon>
        <taxon>Viridiplantae</taxon>
        <taxon>Streptophyta</taxon>
        <taxon>Embryophyta</taxon>
        <taxon>Tracheophyta</taxon>
        <taxon>Spermatophyta</taxon>
        <taxon>Magnoliopsida</taxon>
        <taxon>eudicotyledons</taxon>
        <taxon>Gunneridae</taxon>
        <taxon>Pentapetalae</taxon>
        <taxon>rosids</taxon>
        <taxon>malvids</taxon>
        <taxon>Sapindales</taxon>
        <taxon>Sapindaceae</taxon>
        <taxon>Hippocastanoideae</taxon>
        <taxon>Acereae</taxon>
        <taxon>Dipteronia</taxon>
    </lineage>
</organism>
<dbReference type="EMBL" id="JANJYJ010000003">
    <property type="protein sequence ID" value="KAK3222992.1"/>
    <property type="molecule type" value="Genomic_DNA"/>
</dbReference>
<evidence type="ECO:0008006" key="4">
    <source>
        <dbReference type="Google" id="ProtNLM"/>
    </source>
</evidence>
<proteinExistence type="predicted"/>